<accession>A0ABQ5YLG6</accession>
<dbReference type="InterPro" id="IPR041490">
    <property type="entry name" value="KstR2_TetR_C"/>
</dbReference>
<evidence type="ECO:0000256" key="1">
    <source>
        <dbReference type="ARBA" id="ARBA00023054"/>
    </source>
</evidence>
<keyword evidence="1" id="KW-0175">Coiled coil</keyword>
<reference evidence="6" key="1">
    <citation type="journal article" date="2019" name="Int. J. Syst. Evol. Microbiol.">
        <title>The Global Catalogue of Microorganisms (GCM) 10K type strain sequencing project: providing services to taxonomists for standard genome sequencing and annotation.</title>
        <authorList>
            <consortium name="The Broad Institute Genomics Platform"/>
            <consortium name="The Broad Institute Genome Sequencing Center for Infectious Disease"/>
            <person name="Wu L."/>
            <person name="Ma J."/>
        </authorList>
    </citation>
    <scope>NUCLEOTIDE SEQUENCE [LARGE SCALE GENOMIC DNA]</scope>
    <source>
        <strain evidence="6">NBRC 105857</strain>
    </source>
</reference>
<evidence type="ECO:0000259" key="4">
    <source>
        <dbReference type="PROSITE" id="PS50977"/>
    </source>
</evidence>
<dbReference type="Gene3D" id="1.10.357.10">
    <property type="entry name" value="Tetracycline Repressor, domain 2"/>
    <property type="match status" value="1"/>
</dbReference>
<proteinExistence type="predicted"/>
<dbReference type="EMBL" id="BSOJ01000006">
    <property type="protein sequence ID" value="GLR25400.1"/>
    <property type="molecule type" value="Genomic_DNA"/>
</dbReference>
<dbReference type="SUPFAM" id="SSF46689">
    <property type="entry name" value="Homeodomain-like"/>
    <property type="match status" value="1"/>
</dbReference>
<dbReference type="PROSITE" id="PS50977">
    <property type="entry name" value="HTH_TETR_2"/>
    <property type="match status" value="1"/>
</dbReference>
<evidence type="ECO:0000256" key="3">
    <source>
        <dbReference type="PROSITE-ProRule" id="PRU00335"/>
    </source>
</evidence>
<dbReference type="InterPro" id="IPR001647">
    <property type="entry name" value="HTH_TetR"/>
</dbReference>
<dbReference type="InterPro" id="IPR050109">
    <property type="entry name" value="HTH-type_TetR-like_transc_reg"/>
</dbReference>
<keyword evidence="6" id="KW-1185">Reference proteome</keyword>
<dbReference type="PANTHER" id="PTHR30055:SF183">
    <property type="entry name" value="NUCLEOID OCCLUSION FACTOR SLMA"/>
    <property type="match status" value="1"/>
</dbReference>
<dbReference type="InterPro" id="IPR009057">
    <property type="entry name" value="Homeodomain-like_sf"/>
</dbReference>
<dbReference type="SUPFAM" id="SSF48498">
    <property type="entry name" value="Tetracyclin repressor-like, C-terminal domain"/>
    <property type="match status" value="1"/>
</dbReference>
<feature type="domain" description="HTH tetR-type" evidence="4">
    <location>
        <begin position="13"/>
        <end position="73"/>
    </location>
</feature>
<dbReference type="InterPro" id="IPR036271">
    <property type="entry name" value="Tet_transcr_reg_TetR-rel_C_sf"/>
</dbReference>
<protein>
    <submittedName>
        <fullName evidence="5">TetR family transcriptional regulator</fullName>
    </submittedName>
</protein>
<comment type="caution">
    <text evidence="5">The sequence shown here is derived from an EMBL/GenBank/DDBJ whole genome shotgun (WGS) entry which is preliminary data.</text>
</comment>
<evidence type="ECO:0000313" key="5">
    <source>
        <dbReference type="EMBL" id="GLR25400.1"/>
    </source>
</evidence>
<dbReference type="Pfam" id="PF17932">
    <property type="entry name" value="TetR_C_24"/>
    <property type="match status" value="1"/>
</dbReference>
<name>A0ABQ5YLG6_9BURK</name>
<organism evidence="5 6">
    <name type="scientific">Limnobacter litoralis</name>
    <dbReference type="NCBI Taxonomy" id="481366"/>
    <lineage>
        <taxon>Bacteria</taxon>
        <taxon>Pseudomonadati</taxon>
        <taxon>Pseudomonadota</taxon>
        <taxon>Betaproteobacteria</taxon>
        <taxon>Burkholderiales</taxon>
        <taxon>Burkholderiaceae</taxon>
        <taxon>Limnobacter</taxon>
    </lineage>
</organism>
<dbReference type="PRINTS" id="PR00455">
    <property type="entry name" value="HTHTETR"/>
</dbReference>
<evidence type="ECO:0000313" key="6">
    <source>
        <dbReference type="Proteomes" id="UP001156664"/>
    </source>
</evidence>
<evidence type="ECO:0000256" key="2">
    <source>
        <dbReference type="ARBA" id="ARBA00023125"/>
    </source>
</evidence>
<gene>
    <name evidence="5" type="ORF">GCM10007875_04880</name>
</gene>
<sequence>MLKATKESKGPDDGRRGDIVRAAARLFRDKGYDGASMRAIANAVGMQCGSPFYHFASKQDILVAVVEEGLRQGLEKTRAVISPSLIAREQFLALVKVHLSIILEEGNDFIPVMLYNWRCLDDMHQRRLIATKDEYDAIWQDAINALAKDGLIQSEPKFARLMILGSMNFMVTWYKQRPGDSLETLADKVVQFCLCS</sequence>
<dbReference type="RefSeq" id="WP_284279749.1">
    <property type="nucleotide sequence ID" value="NZ_BSOJ01000006.1"/>
</dbReference>
<keyword evidence="2 3" id="KW-0238">DNA-binding</keyword>
<feature type="DNA-binding region" description="H-T-H motif" evidence="3">
    <location>
        <begin position="36"/>
        <end position="55"/>
    </location>
</feature>
<dbReference type="Proteomes" id="UP001156664">
    <property type="component" value="Unassembled WGS sequence"/>
</dbReference>
<dbReference type="Pfam" id="PF00440">
    <property type="entry name" value="TetR_N"/>
    <property type="match status" value="1"/>
</dbReference>
<dbReference type="PANTHER" id="PTHR30055">
    <property type="entry name" value="HTH-TYPE TRANSCRIPTIONAL REGULATOR RUTR"/>
    <property type="match status" value="1"/>
</dbReference>